<organism evidence="1 2">
    <name type="scientific">Variovorax paradoxus</name>
    <dbReference type="NCBI Taxonomy" id="34073"/>
    <lineage>
        <taxon>Bacteria</taxon>
        <taxon>Pseudomonadati</taxon>
        <taxon>Pseudomonadota</taxon>
        <taxon>Betaproteobacteria</taxon>
        <taxon>Burkholderiales</taxon>
        <taxon>Comamonadaceae</taxon>
        <taxon>Variovorax</taxon>
    </lineage>
</organism>
<reference evidence="1 2" key="1">
    <citation type="submission" date="2019-12" db="EMBL/GenBank/DDBJ databases">
        <title>Hybrid Genome Assemblies of two High G+C Isolates from Undergraduate Microbiology Courses.</title>
        <authorList>
            <person name="Ne Ville C.J."/>
            <person name="Enright D."/>
            <person name="Hernandez I."/>
            <person name="Dodsworth J."/>
            <person name="Orwin P.M."/>
        </authorList>
    </citation>
    <scope>NUCLEOTIDE SEQUENCE [LARGE SCALE GENOMIC DNA]</scope>
    <source>
        <strain evidence="1 2">CSUSB</strain>
    </source>
</reference>
<sequence length="61" mass="6580">MSERTRENGEDENGENTIGIEFVAKLEPGKKGLGNASRLGRSVLYIASKTSGEILREAGSR</sequence>
<evidence type="ECO:0000313" key="2">
    <source>
        <dbReference type="Proteomes" id="UP000425817"/>
    </source>
</evidence>
<dbReference type="AlphaFoldDB" id="A0A6I6HQ73"/>
<name>A0A6I6HQ73_VARPD</name>
<dbReference type="EMBL" id="CP046622">
    <property type="protein sequence ID" value="QGW85049.1"/>
    <property type="molecule type" value="Genomic_DNA"/>
</dbReference>
<dbReference type="Proteomes" id="UP000425817">
    <property type="component" value="Chromosome"/>
</dbReference>
<gene>
    <name evidence="1" type="ORF">GOQ09_17125</name>
</gene>
<accession>A0A6I6HQ73</accession>
<evidence type="ECO:0000313" key="1">
    <source>
        <dbReference type="EMBL" id="QGW85049.1"/>
    </source>
</evidence>
<protein>
    <submittedName>
        <fullName evidence="1">Uncharacterized protein</fullName>
    </submittedName>
</protein>
<proteinExistence type="predicted"/>
<dbReference type="OrthoDB" id="9007764at2"/>